<feature type="transmembrane region" description="Helical" evidence="7">
    <location>
        <begin position="130"/>
        <end position="150"/>
    </location>
</feature>
<evidence type="ECO:0000256" key="2">
    <source>
        <dbReference type="ARBA" id="ARBA00022448"/>
    </source>
</evidence>
<keyword evidence="6" id="KW-0325">Glycoprotein</keyword>
<evidence type="ECO:0000256" key="1">
    <source>
        <dbReference type="ARBA" id="ARBA00004141"/>
    </source>
</evidence>
<dbReference type="PROSITE" id="PS50850">
    <property type="entry name" value="MFS"/>
    <property type="match status" value="1"/>
</dbReference>
<evidence type="ECO:0000259" key="8">
    <source>
        <dbReference type="PROSITE" id="PS50850"/>
    </source>
</evidence>
<dbReference type="GeneID" id="9675978"/>
<feature type="transmembrane region" description="Helical" evidence="7">
    <location>
        <begin position="418"/>
        <end position="439"/>
    </location>
</feature>
<keyword evidence="2" id="KW-0813">Transport</keyword>
<dbReference type="VEuPathDB" id="FungiDB:NECHADRAFT_55493"/>
<feature type="transmembrane region" description="Helical" evidence="7">
    <location>
        <begin position="326"/>
        <end position="343"/>
    </location>
</feature>
<dbReference type="KEGG" id="nhe:NECHADRAFT_55493"/>
<dbReference type="InterPro" id="IPR036259">
    <property type="entry name" value="MFS_trans_sf"/>
</dbReference>
<dbReference type="EMBL" id="GG698938">
    <property type="protein sequence ID" value="EEU35510.1"/>
    <property type="molecule type" value="Genomic_DNA"/>
</dbReference>
<dbReference type="OrthoDB" id="288590at2759"/>
<dbReference type="Gene3D" id="1.20.1250.20">
    <property type="entry name" value="MFS general substrate transporter like domains"/>
    <property type="match status" value="1"/>
</dbReference>
<feature type="transmembrane region" description="Helical" evidence="7">
    <location>
        <begin position="479"/>
        <end position="500"/>
    </location>
</feature>
<dbReference type="Proteomes" id="UP000005206">
    <property type="component" value="Chromosome 16"/>
</dbReference>
<feature type="transmembrane region" description="Helical" evidence="7">
    <location>
        <begin position="213"/>
        <end position="232"/>
    </location>
</feature>
<feature type="transmembrane region" description="Helical" evidence="7">
    <location>
        <begin position="392"/>
        <end position="412"/>
    </location>
</feature>
<feature type="transmembrane region" description="Helical" evidence="7">
    <location>
        <begin position="79"/>
        <end position="99"/>
    </location>
</feature>
<evidence type="ECO:0000256" key="6">
    <source>
        <dbReference type="ARBA" id="ARBA00023180"/>
    </source>
</evidence>
<feature type="domain" description="Major facilitator superfamily (MFS) profile" evidence="8">
    <location>
        <begin position="45"/>
        <end position="503"/>
    </location>
</feature>
<evidence type="ECO:0000256" key="7">
    <source>
        <dbReference type="SAM" id="Phobius"/>
    </source>
</evidence>
<dbReference type="InterPro" id="IPR020846">
    <property type="entry name" value="MFS_dom"/>
</dbReference>
<dbReference type="OMA" id="WLSYCST"/>
<feature type="transmembrane region" description="Helical" evidence="7">
    <location>
        <begin position="108"/>
        <end position="124"/>
    </location>
</feature>
<accession>C7ZKE5</accession>
<keyword evidence="3 7" id="KW-0812">Transmembrane</keyword>
<keyword evidence="5 7" id="KW-0472">Membrane</keyword>
<name>C7ZKE5_FUSV7</name>
<evidence type="ECO:0000313" key="9">
    <source>
        <dbReference type="EMBL" id="EEU35510.1"/>
    </source>
</evidence>
<sequence length="508" mass="54885">MEKVNQDTEVKNFYGTSISDSYRLKSELVGRCMEEIGMGPFQWKLFVFCGLGGLIDNFWSQGLPTIQPAVATEFSDSRITFSSIAYYVGLILGATFWGVSSDYFGRKPAFTLTFLIGGIFGTAVGGARDFVTFCSLWAVIGTAAGGNVPVDNMLFLEFLPPSHQYLLTAISAWWILGQLVVSLVGWVLIANFSAPSSSLPGTVVAADNMGWRYVMFTLGGIAILIPLIRPLIFKMPESPRNLLARHMDAEVVESVNFVAKANGKPEPLALAMLQQIDIDLGLVSADDATSRPKKDLQGTLQDSFNDFRSANLKALFSTKKLTQHTVVLWVIWLTIGIAFPLYFNFLPTYLSQLVVGDNSLNSIYRDYCIQSAVGVVGPLAAAWMIQSRLGRRYAMALGSVITGAFLFAYTAARSPGANLAFSSVSVLVANFVYAILFAFTPESFPAPNRGIGSGSAAALLRVGGLIASLIGTYTDFSVVPIYVAAGMWCGAGLLCFGLPFETHDHAAL</sequence>
<dbReference type="PANTHER" id="PTHR23511">
    <property type="entry name" value="SYNAPTIC VESICLE GLYCOPROTEIN 2"/>
    <property type="match status" value="1"/>
</dbReference>
<organism evidence="9 10">
    <name type="scientific">Fusarium vanettenii (strain ATCC MYA-4622 / CBS 123669 / FGSC 9596 / NRRL 45880 / 77-13-4)</name>
    <name type="common">Fusarium solani subsp. pisi</name>
    <dbReference type="NCBI Taxonomy" id="660122"/>
    <lineage>
        <taxon>Eukaryota</taxon>
        <taxon>Fungi</taxon>
        <taxon>Dikarya</taxon>
        <taxon>Ascomycota</taxon>
        <taxon>Pezizomycotina</taxon>
        <taxon>Sordariomycetes</taxon>
        <taxon>Hypocreomycetidae</taxon>
        <taxon>Hypocreales</taxon>
        <taxon>Nectriaceae</taxon>
        <taxon>Fusarium</taxon>
        <taxon>Fusarium solani species complex</taxon>
        <taxon>Fusarium vanettenii</taxon>
    </lineage>
</organism>
<dbReference type="Pfam" id="PF07690">
    <property type="entry name" value="MFS_1"/>
    <property type="match status" value="1"/>
</dbReference>
<keyword evidence="10" id="KW-1185">Reference proteome</keyword>
<dbReference type="GO" id="GO:0022857">
    <property type="term" value="F:transmembrane transporter activity"/>
    <property type="evidence" value="ECO:0007669"/>
    <property type="project" value="InterPro"/>
</dbReference>
<dbReference type="eggNOG" id="KOG0253">
    <property type="taxonomic scope" value="Eukaryota"/>
</dbReference>
<dbReference type="SUPFAM" id="SSF103473">
    <property type="entry name" value="MFS general substrate transporter"/>
    <property type="match status" value="1"/>
</dbReference>
<dbReference type="InterPro" id="IPR011701">
    <property type="entry name" value="MFS"/>
</dbReference>
<dbReference type="InParanoid" id="C7ZKE5"/>
<reference evidence="9 10" key="1">
    <citation type="journal article" date="2009" name="PLoS Genet.">
        <title>The genome of Nectria haematococca: contribution of supernumerary chromosomes to gene expansion.</title>
        <authorList>
            <person name="Coleman J.J."/>
            <person name="Rounsley S.D."/>
            <person name="Rodriguez-Carres M."/>
            <person name="Kuo A."/>
            <person name="Wasmann C.C."/>
            <person name="Grimwood J."/>
            <person name="Schmutz J."/>
            <person name="Taga M."/>
            <person name="White G.J."/>
            <person name="Zhou S."/>
            <person name="Schwartz D.C."/>
            <person name="Freitag M."/>
            <person name="Ma L.J."/>
            <person name="Danchin E.G."/>
            <person name="Henrissat B."/>
            <person name="Coutinho P.M."/>
            <person name="Nelson D.R."/>
            <person name="Straney D."/>
            <person name="Napoli C.A."/>
            <person name="Barker B.M."/>
            <person name="Gribskov M."/>
            <person name="Rep M."/>
            <person name="Kroken S."/>
            <person name="Molnar I."/>
            <person name="Rensing C."/>
            <person name="Kennell J.C."/>
            <person name="Zamora J."/>
            <person name="Farman M.L."/>
            <person name="Selker E.U."/>
            <person name="Salamov A."/>
            <person name="Shapiro H."/>
            <person name="Pangilinan J."/>
            <person name="Lindquist E."/>
            <person name="Lamers C."/>
            <person name="Grigoriev I.V."/>
            <person name="Geiser D.M."/>
            <person name="Covert S.F."/>
            <person name="Temporini E."/>
            <person name="Vanetten H.D."/>
        </authorList>
    </citation>
    <scope>NUCLEOTIDE SEQUENCE [LARGE SCALE GENOMIC DNA]</scope>
    <source>
        <strain evidence="10">ATCC MYA-4622 / CBS 123669 / FGSC 9596 / NRRL 45880 / 77-13-4</strain>
    </source>
</reference>
<dbReference type="GO" id="GO:0016020">
    <property type="term" value="C:membrane"/>
    <property type="evidence" value="ECO:0007669"/>
    <property type="project" value="UniProtKB-SubCell"/>
</dbReference>
<dbReference type="AlphaFoldDB" id="C7ZKE5"/>
<dbReference type="RefSeq" id="XP_003041223.1">
    <property type="nucleotide sequence ID" value="XM_003041177.1"/>
</dbReference>
<evidence type="ECO:0000313" key="10">
    <source>
        <dbReference type="Proteomes" id="UP000005206"/>
    </source>
</evidence>
<feature type="transmembrane region" description="Helical" evidence="7">
    <location>
        <begin position="363"/>
        <end position="385"/>
    </location>
</feature>
<dbReference type="PANTHER" id="PTHR23511:SF5">
    <property type="entry name" value="MAJOR FACILITATOR-TYPE TRANSPORTER HXNZ-RELATED"/>
    <property type="match status" value="1"/>
</dbReference>
<protein>
    <recommendedName>
        <fullName evidence="8">Major facilitator superfamily (MFS) profile domain-containing protein</fullName>
    </recommendedName>
</protein>
<gene>
    <name evidence="9" type="ORF">NECHADRAFT_55493</name>
</gene>
<evidence type="ECO:0000256" key="5">
    <source>
        <dbReference type="ARBA" id="ARBA00023136"/>
    </source>
</evidence>
<proteinExistence type="predicted"/>
<feature type="transmembrane region" description="Helical" evidence="7">
    <location>
        <begin position="171"/>
        <end position="193"/>
    </location>
</feature>
<keyword evidence="4 7" id="KW-1133">Transmembrane helix</keyword>
<evidence type="ECO:0000256" key="4">
    <source>
        <dbReference type="ARBA" id="ARBA00022989"/>
    </source>
</evidence>
<evidence type="ECO:0000256" key="3">
    <source>
        <dbReference type="ARBA" id="ARBA00022692"/>
    </source>
</evidence>
<dbReference type="CDD" id="cd17316">
    <property type="entry name" value="MFS_SV2_like"/>
    <property type="match status" value="1"/>
</dbReference>
<comment type="subcellular location">
    <subcellularLocation>
        <location evidence="1">Membrane</location>
        <topology evidence="1">Multi-pass membrane protein</topology>
    </subcellularLocation>
</comment>
<feature type="transmembrane region" description="Helical" evidence="7">
    <location>
        <begin position="451"/>
        <end position="473"/>
    </location>
</feature>
<dbReference type="HOGENOM" id="CLU_001265_52_2_1"/>